<evidence type="ECO:0000313" key="11">
    <source>
        <dbReference type="EMBL" id="CEO95057.1"/>
    </source>
</evidence>
<keyword evidence="7 8" id="KW-0472">Membrane</keyword>
<dbReference type="NCBIfam" id="TIGR01297">
    <property type="entry name" value="CDF"/>
    <property type="match status" value="1"/>
</dbReference>
<name>A0A0G4IIZ7_PLABS</name>
<organism evidence="11 13">
    <name type="scientific">Plasmodiophora brassicae</name>
    <name type="common">Clubroot disease agent</name>
    <dbReference type="NCBI Taxonomy" id="37360"/>
    <lineage>
        <taxon>Eukaryota</taxon>
        <taxon>Sar</taxon>
        <taxon>Rhizaria</taxon>
        <taxon>Endomyxa</taxon>
        <taxon>Phytomyxea</taxon>
        <taxon>Plasmodiophorida</taxon>
        <taxon>Plasmodiophoridae</taxon>
        <taxon>Plasmodiophora</taxon>
    </lineage>
</organism>
<feature type="transmembrane region" description="Helical" evidence="8">
    <location>
        <begin position="65"/>
        <end position="86"/>
    </location>
</feature>
<dbReference type="SUPFAM" id="SSF160240">
    <property type="entry name" value="Cation efflux protein cytoplasmic domain-like"/>
    <property type="match status" value="1"/>
</dbReference>
<evidence type="ECO:0000256" key="2">
    <source>
        <dbReference type="ARBA" id="ARBA00008873"/>
    </source>
</evidence>
<dbReference type="InterPro" id="IPR036837">
    <property type="entry name" value="Cation_efflux_CTD_sf"/>
</dbReference>
<accession>A0A0G4IIZ7</accession>
<dbReference type="EMBL" id="CDSF01000003">
    <property type="protein sequence ID" value="CEO95057.1"/>
    <property type="molecule type" value="Genomic_DNA"/>
</dbReference>
<comment type="similarity">
    <text evidence="2">Belongs to the cation diffusion facilitator (CDF) transporter (TC 2.A.4) family. SLC30A subfamily.</text>
</comment>
<feature type="transmembrane region" description="Helical" evidence="8">
    <location>
        <begin position="136"/>
        <end position="155"/>
    </location>
</feature>
<dbReference type="GO" id="GO:0006882">
    <property type="term" value="P:intracellular zinc ion homeostasis"/>
    <property type="evidence" value="ECO:0007669"/>
    <property type="project" value="TreeGrafter"/>
</dbReference>
<dbReference type="InterPro" id="IPR058533">
    <property type="entry name" value="Cation_efflux_TM"/>
</dbReference>
<dbReference type="GO" id="GO:0010312">
    <property type="term" value="P:detoxification of zinc ion"/>
    <property type="evidence" value="ECO:0007669"/>
    <property type="project" value="TreeGrafter"/>
</dbReference>
<proteinExistence type="inferred from homology"/>
<sequence length="430" mass="47213">MAETADDANEIDETVLTNVAGRHASHGDHDPVDVPVRPLYRKHMYDHEGDHVDDHTDVPWYRDGLTLRFVAMFLLTAIYFFVELIFGTLTGSLALVADAMHMFSDLIALLVGYYAMKAARKPTSYRRTYGQVRMEVIASLMNATFMLSICLTMVLDAINKFLEGQGDQRLAANADLLIIVCVVGLALSIFGMVLFGHGHGHGHSHGPAGADDAHAHDDGHGQSRSLMSRCLPSNLNLRGVVVHVIGDALTNIAVIVSSLIIKYCQGDWRLWADPVSAIVISVIIIVTTVPLVKEASIILLQQTPDHIRPRQLICEMLKVEGVHEVHELHIWALTSSKFVASVHVCIGADADFGVICDRLKFMLHAFDIHSSTIQPERLQPGADIRQGNPHMVSGNPCSEPICSDGQACLDSMCCVRPDQVISKVAKKHRD</sequence>
<dbReference type="GO" id="GO:0005385">
    <property type="term" value="F:zinc ion transmembrane transporter activity"/>
    <property type="evidence" value="ECO:0007669"/>
    <property type="project" value="TreeGrafter"/>
</dbReference>
<evidence type="ECO:0000313" key="13">
    <source>
        <dbReference type="Proteomes" id="UP000039324"/>
    </source>
</evidence>
<reference evidence="12 14" key="2">
    <citation type="submission" date="2018-03" db="EMBL/GenBank/DDBJ databases">
        <authorList>
            <person name="Fogelqvist J."/>
        </authorList>
    </citation>
    <scope>NUCLEOTIDE SEQUENCE [LARGE SCALE GENOMIC DNA]</scope>
</reference>
<feature type="domain" description="Cation efflux protein cytoplasmic" evidence="10">
    <location>
        <begin position="316"/>
        <end position="376"/>
    </location>
</feature>
<evidence type="ECO:0000259" key="10">
    <source>
        <dbReference type="Pfam" id="PF16916"/>
    </source>
</evidence>
<keyword evidence="5" id="KW-0862">Zinc</keyword>
<dbReference type="PANTHER" id="PTHR45820">
    <property type="entry name" value="FI23527P1"/>
    <property type="match status" value="1"/>
</dbReference>
<keyword evidence="3" id="KW-0813">Transport</keyword>
<dbReference type="Gene3D" id="1.20.1510.10">
    <property type="entry name" value="Cation efflux protein transmembrane domain"/>
    <property type="match status" value="1"/>
</dbReference>
<keyword evidence="12" id="KW-0496">Mitochondrion</keyword>
<dbReference type="Pfam" id="PF16916">
    <property type="entry name" value="ZT_dimer"/>
    <property type="match status" value="1"/>
</dbReference>
<dbReference type="EMBL" id="OVEO01000015">
    <property type="protein sequence ID" value="SPR00919.1"/>
    <property type="molecule type" value="Genomic_DNA"/>
</dbReference>
<evidence type="ECO:0008006" key="15">
    <source>
        <dbReference type="Google" id="ProtNLM"/>
    </source>
</evidence>
<evidence type="ECO:0000256" key="5">
    <source>
        <dbReference type="ARBA" id="ARBA00022833"/>
    </source>
</evidence>
<keyword evidence="4 8" id="KW-0812">Transmembrane</keyword>
<geneLocation type="mitochondrion" evidence="12"/>
<keyword evidence="6 8" id="KW-1133">Transmembrane helix</keyword>
<feature type="transmembrane region" description="Helical" evidence="8">
    <location>
        <begin position="93"/>
        <end position="116"/>
    </location>
</feature>
<dbReference type="InterPro" id="IPR027470">
    <property type="entry name" value="Cation_efflux_CTD"/>
</dbReference>
<dbReference type="Proteomes" id="UP000039324">
    <property type="component" value="Unassembled WGS sequence"/>
</dbReference>
<dbReference type="InterPro" id="IPR027469">
    <property type="entry name" value="Cation_efflux_TMD_sf"/>
</dbReference>
<dbReference type="GO" id="GO:0016020">
    <property type="term" value="C:membrane"/>
    <property type="evidence" value="ECO:0007669"/>
    <property type="project" value="UniProtKB-SubCell"/>
</dbReference>
<evidence type="ECO:0000313" key="14">
    <source>
        <dbReference type="Proteomes" id="UP000290189"/>
    </source>
</evidence>
<feature type="transmembrane region" description="Helical" evidence="8">
    <location>
        <begin position="270"/>
        <end position="292"/>
    </location>
</feature>
<feature type="domain" description="Cation efflux protein transmembrane" evidence="9">
    <location>
        <begin position="71"/>
        <end position="300"/>
    </location>
</feature>
<evidence type="ECO:0000256" key="1">
    <source>
        <dbReference type="ARBA" id="ARBA00004141"/>
    </source>
</evidence>
<dbReference type="PANTHER" id="PTHR45820:SF4">
    <property type="entry name" value="ZINC TRANSPORTER 63C, ISOFORM F"/>
    <property type="match status" value="1"/>
</dbReference>
<evidence type="ECO:0000256" key="4">
    <source>
        <dbReference type="ARBA" id="ARBA00022692"/>
    </source>
</evidence>
<dbReference type="Proteomes" id="UP000290189">
    <property type="component" value="Unassembled WGS sequence"/>
</dbReference>
<dbReference type="AlphaFoldDB" id="A0A0G4IIZ7"/>
<gene>
    <name evidence="11" type="ORF">PBRA_009589</name>
    <name evidence="12" type="ORF">PLBR_LOCUS8134</name>
</gene>
<evidence type="ECO:0000313" key="12">
    <source>
        <dbReference type="EMBL" id="SPR00919.1"/>
    </source>
</evidence>
<dbReference type="STRING" id="37360.A0A0G4IIZ7"/>
<keyword evidence="13" id="KW-1185">Reference proteome</keyword>
<evidence type="ECO:0000256" key="8">
    <source>
        <dbReference type="SAM" id="Phobius"/>
    </source>
</evidence>
<dbReference type="OrthoDB" id="9944568at2759"/>
<dbReference type="SUPFAM" id="SSF161111">
    <property type="entry name" value="Cation efflux protein transmembrane domain-like"/>
    <property type="match status" value="1"/>
</dbReference>
<dbReference type="InterPro" id="IPR002524">
    <property type="entry name" value="Cation_efflux"/>
</dbReference>
<protein>
    <recommendedName>
        <fullName evidence="15">Cation efflux protein cytoplasmic domain-containing protein</fullName>
    </recommendedName>
</protein>
<evidence type="ECO:0000256" key="3">
    <source>
        <dbReference type="ARBA" id="ARBA00022448"/>
    </source>
</evidence>
<feature type="transmembrane region" description="Helical" evidence="8">
    <location>
        <begin position="240"/>
        <end position="261"/>
    </location>
</feature>
<dbReference type="Pfam" id="PF01545">
    <property type="entry name" value="Cation_efflux"/>
    <property type="match status" value="1"/>
</dbReference>
<reference evidence="11 13" key="1">
    <citation type="submission" date="2015-02" db="EMBL/GenBank/DDBJ databases">
        <authorList>
            <person name="Chooi Y.-H."/>
        </authorList>
    </citation>
    <scope>NUCLEOTIDE SEQUENCE [LARGE SCALE GENOMIC DNA]</scope>
    <source>
        <strain evidence="11">E3</strain>
    </source>
</reference>
<comment type="subcellular location">
    <subcellularLocation>
        <location evidence="1">Membrane</location>
        <topology evidence="1">Multi-pass membrane protein</topology>
    </subcellularLocation>
</comment>
<evidence type="ECO:0000256" key="6">
    <source>
        <dbReference type="ARBA" id="ARBA00022989"/>
    </source>
</evidence>
<evidence type="ECO:0000256" key="7">
    <source>
        <dbReference type="ARBA" id="ARBA00023136"/>
    </source>
</evidence>
<evidence type="ECO:0000259" key="9">
    <source>
        <dbReference type="Pfam" id="PF01545"/>
    </source>
</evidence>
<dbReference type="OMA" id="CLFHQHG"/>
<feature type="transmembrane region" description="Helical" evidence="8">
    <location>
        <begin position="176"/>
        <end position="195"/>
    </location>
</feature>